<keyword evidence="9" id="KW-1185">Reference proteome</keyword>
<keyword evidence="3" id="KW-0418">Kinase</keyword>
<dbReference type="Gene3D" id="3.90.650.10">
    <property type="entry name" value="PurM-like C-terminal domain"/>
    <property type="match status" value="1"/>
</dbReference>
<accession>A0AAD1XCF1</accession>
<dbReference type="PIRSF" id="PIRSF036407">
    <property type="entry name" value="Selenphspht_syn"/>
    <property type="match status" value="1"/>
</dbReference>
<evidence type="ECO:0000256" key="4">
    <source>
        <dbReference type="ARBA" id="ARBA00022840"/>
    </source>
</evidence>
<evidence type="ECO:0000256" key="2">
    <source>
        <dbReference type="ARBA" id="ARBA00022741"/>
    </source>
</evidence>
<dbReference type="SUPFAM" id="SSF55326">
    <property type="entry name" value="PurM N-terminal domain-like"/>
    <property type="match status" value="1"/>
</dbReference>
<keyword evidence="4" id="KW-0067">ATP-binding</keyword>
<dbReference type="InterPro" id="IPR036921">
    <property type="entry name" value="PurM-like_N_sf"/>
</dbReference>
<dbReference type="EMBL" id="CAMPGE010010339">
    <property type="protein sequence ID" value="CAI2369190.1"/>
    <property type="molecule type" value="Genomic_DNA"/>
</dbReference>
<dbReference type="InterPro" id="IPR010918">
    <property type="entry name" value="PurM-like_C_dom"/>
</dbReference>
<keyword evidence="5" id="KW-0711">Selenium</keyword>
<comment type="caution">
    <text evidence="8">The sequence shown here is derived from an EMBL/GenBank/DDBJ whole genome shotgun (WGS) entry which is preliminary data.</text>
</comment>
<dbReference type="GO" id="GO:0016260">
    <property type="term" value="P:selenocysteine biosynthetic process"/>
    <property type="evidence" value="ECO:0007669"/>
    <property type="project" value="TreeGrafter"/>
</dbReference>
<dbReference type="SUPFAM" id="SSF56042">
    <property type="entry name" value="PurM C-terminal domain-like"/>
    <property type="match status" value="1"/>
</dbReference>
<dbReference type="AlphaFoldDB" id="A0AAD1XCF1"/>
<dbReference type="InterPro" id="IPR016188">
    <property type="entry name" value="PurM-like_N"/>
</dbReference>
<evidence type="ECO:0000256" key="5">
    <source>
        <dbReference type="ARBA" id="ARBA00023266"/>
    </source>
</evidence>
<evidence type="ECO:0000259" key="6">
    <source>
        <dbReference type="Pfam" id="PF00586"/>
    </source>
</evidence>
<dbReference type="CDD" id="cd02195">
    <property type="entry name" value="SelD"/>
    <property type="match status" value="1"/>
</dbReference>
<dbReference type="NCBIfam" id="TIGR00476">
    <property type="entry name" value="selD"/>
    <property type="match status" value="1"/>
</dbReference>
<dbReference type="Pfam" id="PF02769">
    <property type="entry name" value="AIRS_C"/>
    <property type="match status" value="1"/>
</dbReference>
<organism evidence="8 9">
    <name type="scientific">Euplotes crassus</name>
    <dbReference type="NCBI Taxonomy" id="5936"/>
    <lineage>
        <taxon>Eukaryota</taxon>
        <taxon>Sar</taxon>
        <taxon>Alveolata</taxon>
        <taxon>Ciliophora</taxon>
        <taxon>Intramacronucleata</taxon>
        <taxon>Spirotrichea</taxon>
        <taxon>Hypotrichia</taxon>
        <taxon>Euplotida</taxon>
        <taxon>Euplotidae</taxon>
        <taxon>Moneuplotes</taxon>
    </lineage>
</organism>
<dbReference type="Proteomes" id="UP001295684">
    <property type="component" value="Unassembled WGS sequence"/>
</dbReference>
<sequence>MGSLDSLSCKVPQDQLFNYLKDIGDGSIGKETPDCSVTKYYHDDSINLVSTIDFFYPLVEDPYLQGRIGCANVLSDIYAMGTARVDHMLMVLAVSLDMDAKEREVITREMIRGFNDTAEEAGTAITGGQSILNPWPIIGGVANTVVKKDEFLVPNRAQVGDVIVLTKPLGTQIAVNLKEWKSKNNDKYKKALKLRIVTSDDVEEINKVAIHSMGKLNKNAAGLVNKYKSGACTDVTGFGILGHLENLAEAQSSDGLELRINKLPVLKNSDKIEESIMNFNLVKGYSAETSGGLMAFLKEKDVKDFQNELEVKYGEKSWVIGEVRERKEGNKATIAKDVEVIYADSVFC</sequence>
<evidence type="ECO:0000259" key="7">
    <source>
        <dbReference type="Pfam" id="PF02769"/>
    </source>
</evidence>
<gene>
    <name evidence="8" type="ORF">ECRASSUSDP1_LOCUS10488</name>
</gene>
<dbReference type="InterPro" id="IPR036676">
    <property type="entry name" value="PurM-like_C_sf"/>
</dbReference>
<dbReference type="Pfam" id="PF00586">
    <property type="entry name" value="AIRS"/>
    <property type="match status" value="1"/>
</dbReference>
<evidence type="ECO:0008006" key="10">
    <source>
        <dbReference type="Google" id="ProtNLM"/>
    </source>
</evidence>
<evidence type="ECO:0000313" key="8">
    <source>
        <dbReference type="EMBL" id="CAI2369190.1"/>
    </source>
</evidence>
<dbReference type="PANTHER" id="PTHR10256:SF0">
    <property type="entry name" value="INACTIVE SELENIDE, WATER DIKINASE-LIKE PROTEIN-RELATED"/>
    <property type="match status" value="1"/>
</dbReference>
<protein>
    <recommendedName>
        <fullName evidence="10">Selenide, water dikinase</fullName>
    </recommendedName>
</protein>
<dbReference type="GO" id="GO:0005524">
    <property type="term" value="F:ATP binding"/>
    <property type="evidence" value="ECO:0007669"/>
    <property type="project" value="UniProtKB-KW"/>
</dbReference>
<dbReference type="InterPro" id="IPR004536">
    <property type="entry name" value="SPS/SelD"/>
</dbReference>
<feature type="domain" description="PurM-like C-terminal" evidence="7">
    <location>
        <begin position="158"/>
        <end position="328"/>
    </location>
</feature>
<evidence type="ECO:0000256" key="3">
    <source>
        <dbReference type="ARBA" id="ARBA00022777"/>
    </source>
</evidence>
<keyword evidence="2" id="KW-0547">Nucleotide-binding</keyword>
<dbReference type="Gene3D" id="3.30.1330.10">
    <property type="entry name" value="PurM-like, N-terminal domain"/>
    <property type="match status" value="1"/>
</dbReference>
<dbReference type="GO" id="GO:0005737">
    <property type="term" value="C:cytoplasm"/>
    <property type="evidence" value="ECO:0007669"/>
    <property type="project" value="TreeGrafter"/>
</dbReference>
<reference evidence="8" key="1">
    <citation type="submission" date="2023-07" db="EMBL/GenBank/DDBJ databases">
        <authorList>
            <consortium name="AG Swart"/>
            <person name="Singh M."/>
            <person name="Singh A."/>
            <person name="Seah K."/>
            <person name="Emmerich C."/>
        </authorList>
    </citation>
    <scope>NUCLEOTIDE SEQUENCE</scope>
    <source>
        <strain evidence="8">DP1</strain>
    </source>
</reference>
<dbReference type="GO" id="GO:0004756">
    <property type="term" value="F:selenide, water dikinase activity"/>
    <property type="evidence" value="ECO:0007669"/>
    <property type="project" value="TreeGrafter"/>
</dbReference>
<dbReference type="PANTHER" id="PTHR10256">
    <property type="entry name" value="SELENIDE, WATER DIKINASE"/>
    <property type="match status" value="1"/>
</dbReference>
<evidence type="ECO:0000313" key="9">
    <source>
        <dbReference type="Proteomes" id="UP001295684"/>
    </source>
</evidence>
<feature type="domain" description="PurM-like N-terminal" evidence="6">
    <location>
        <begin position="34"/>
        <end position="142"/>
    </location>
</feature>
<keyword evidence="1" id="KW-0808">Transferase</keyword>
<name>A0AAD1XCF1_EUPCR</name>
<evidence type="ECO:0000256" key="1">
    <source>
        <dbReference type="ARBA" id="ARBA00022679"/>
    </source>
</evidence>
<proteinExistence type="predicted"/>